<keyword evidence="4" id="KW-1185">Reference proteome</keyword>
<name>I6ZJH9_ENCRO</name>
<organism evidence="3 4">
    <name type="scientific">Encephalitozoon romaleae (strain SJ-2008)</name>
    <name type="common">Microsporidian parasite</name>
    <dbReference type="NCBI Taxonomy" id="1178016"/>
    <lineage>
        <taxon>Eukaryota</taxon>
        <taxon>Fungi</taxon>
        <taxon>Fungi incertae sedis</taxon>
        <taxon>Microsporidia</taxon>
        <taxon>Unikaryonidae</taxon>
        <taxon>Encephalitozoon</taxon>
    </lineage>
</organism>
<dbReference type="KEGG" id="ero:EROM_071470"/>
<reference evidence="3 4" key="1">
    <citation type="journal article" date="2012" name="Proc. Natl. Acad. Sci. U.S.A.">
        <title>Gain and loss of multiple functionally related, horizontally transferred genes in the reduced genomes of two microsporidian parasites.</title>
        <authorList>
            <person name="Pombert J.-F."/>
            <person name="Selman M."/>
            <person name="Burki F."/>
            <person name="Bardell F.T."/>
            <person name="Farinelli L."/>
            <person name="Solter L.F."/>
            <person name="Whitman D.W."/>
            <person name="Weiss L.M."/>
            <person name="Corradi N."/>
            <person name="Keeling P.J."/>
        </authorList>
    </citation>
    <scope>NUCLEOTIDE SEQUENCE [LARGE SCALE GENOMIC DNA]</scope>
    <source>
        <strain evidence="3 4">SJ-2008</strain>
    </source>
</reference>
<evidence type="ECO:0000313" key="4">
    <source>
        <dbReference type="Proteomes" id="UP000010094"/>
    </source>
</evidence>
<gene>
    <name evidence="3" type="ordered locus">EROM_071470</name>
</gene>
<dbReference type="GeneID" id="20521711"/>
<evidence type="ECO:0000256" key="2">
    <source>
        <dbReference type="SAM" id="SignalP"/>
    </source>
</evidence>
<evidence type="ECO:0000313" key="3">
    <source>
        <dbReference type="EMBL" id="AFN83398.1"/>
    </source>
</evidence>
<dbReference type="EMBL" id="CP003524">
    <property type="protein sequence ID" value="AFN83398.1"/>
    <property type="molecule type" value="Genomic_DNA"/>
</dbReference>
<feature type="signal peptide" evidence="2">
    <location>
        <begin position="1"/>
        <end position="26"/>
    </location>
</feature>
<dbReference type="Proteomes" id="UP000010094">
    <property type="component" value="Chromosome VII"/>
</dbReference>
<evidence type="ECO:0000256" key="1">
    <source>
        <dbReference type="SAM" id="MobiDB-lite"/>
    </source>
</evidence>
<feature type="compositionally biased region" description="Basic and acidic residues" evidence="1">
    <location>
        <begin position="100"/>
        <end position="115"/>
    </location>
</feature>
<protein>
    <submittedName>
        <fullName evidence="3">Uncharacterized protein</fullName>
    </submittedName>
</protein>
<dbReference type="VEuPathDB" id="MicrosporidiaDB:EROM_071470"/>
<accession>I6ZJH9</accession>
<dbReference type="AlphaFoldDB" id="I6ZJH9"/>
<sequence length="139" mass="15550">MKMIHKIGMVRAIYLILIYKHAIILCGEDESTVEIVLLNNGTEKEKSSNGGVKGPATENKYRELKNILTTLVSHFLAGSRFKNNLLKNYDGADQPSVPKEGNDKQKPTDHRKDEGVGNLSPQEPTIEMLEKIRKNPHGI</sequence>
<dbReference type="RefSeq" id="XP_009264895.1">
    <property type="nucleotide sequence ID" value="XM_009266620.1"/>
</dbReference>
<keyword evidence="2" id="KW-0732">Signal</keyword>
<feature type="chain" id="PRO_5003707099" evidence="2">
    <location>
        <begin position="27"/>
        <end position="139"/>
    </location>
</feature>
<proteinExistence type="predicted"/>
<feature type="region of interest" description="Disordered" evidence="1">
    <location>
        <begin position="87"/>
        <end position="139"/>
    </location>
</feature>
<dbReference type="HOGENOM" id="CLU_1845085_0_0_1"/>